<dbReference type="InterPro" id="IPR019223">
    <property type="entry name" value="DUF2147"/>
</dbReference>
<accession>A0ABS9BKU5</accession>
<dbReference type="Pfam" id="PF09917">
    <property type="entry name" value="DUF2147"/>
    <property type="match status" value="1"/>
</dbReference>
<dbReference type="Proteomes" id="UP001200145">
    <property type="component" value="Unassembled WGS sequence"/>
</dbReference>
<name>A0ABS9BKU5_9BACT</name>
<dbReference type="Gene3D" id="2.40.128.520">
    <property type="match status" value="1"/>
</dbReference>
<evidence type="ECO:0000259" key="1">
    <source>
        <dbReference type="Pfam" id="PF09917"/>
    </source>
</evidence>
<feature type="domain" description="DUF2147" evidence="1">
    <location>
        <begin position="17"/>
        <end position="123"/>
    </location>
</feature>
<gene>
    <name evidence="2" type="ORF">L0U88_16895</name>
</gene>
<proteinExistence type="predicted"/>
<dbReference type="PANTHER" id="PTHR36919">
    <property type="entry name" value="BLR1215 PROTEIN"/>
    <property type="match status" value="1"/>
</dbReference>
<evidence type="ECO:0000313" key="2">
    <source>
        <dbReference type="EMBL" id="MCF1716323.1"/>
    </source>
</evidence>
<dbReference type="PANTHER" id="PTHR36919:SF2">
    <property type="entry name" value="BLL6627 PROTEIN"/>
    <property type="match status" value="1"/>
</dbReference>
<sequence>MTSTSTQAQSAADQILGIYWTPRKDGKMQVFKSGDRYFGKLVWGKNSRLDEKNPNPAERTKQLLGMVILKNFLFKEGKYSDGQIYDPDSGKTYDCTMWLEGLKLKVRGYVGVSLFGRTETFERVE</sequence>
<keyword evidence="3" id="KW-1185">Reference proteome</keyword>
<dbReference type="RefSeq" id="WP_234867408.1">
    <property type="nucleotide sequence ID" value="NZ_JAKEVY010000004.1"/>
</dbReference>
<reference evidence="2 3" key="1">
    <citation type="submission" date="2022-01" db="EMBL/GenBank/DDBJ databases">
        <title>Flavihumibacter sp. nov., isolated from sediment of a river.</title>
        <authorList>
            <person name="Liu H."/>
        </authorList>
    </citation>
    <scope>NUCLEOTIDE SEQUENCE [LARGE SCALE GENOMIC DNA]</scope>
    <source>
        <strain evidence="2 3">RY-1</strain>
    </source>
</reference>
<dbReference type="EMBL" id="JAKEVY010000004">
    <property type="protein sequence ID" value="MCF1716323.1"/>
    <property type="molecule type" value="Genomic_DNA"/>
</dbReference>
<comment type="caution">
    <text evidence="2">The sequence shown here is derived from an EMBL/GenBank/DDBJ whole genome shotgun (WGS) entry which is preliminary data.</text>
</comment>
<evidence type="ECO:0000313" key="3">
    <source>
        <dbReference type="Proteomes" id="UP001200145"/>
    </source>
</evidence>
<organism evidence="2 3">
    <name type="scientific">Flavihumibacter fluminis</name>
    <dbReference type="NCBI Taxonomy" id="2909236"/>
    <lineage>
        <taxon>Bacteria</taxon>
        <taxon>Pseudomonadati</taxon>
        <taxon>Bacteroidota</taxon>
        <taxon>Chitinophagia</taxon>
        <taxon>Chitinophagales</taxon>
        <taxon>Chitinophagaceae</taxon>
        <taxon>Flavihumibacter</taxon>
    </lineage>
</organism>
<protein>
    <submittedName>
        <fullName evidence="2">DUF2147 domain-containing protein</fullName>
    </submittedName>
</protein>